<feature type="domain" description="Glyoxalase-like" evidence="1">
    <location>
        <begin position="12"/>
        <end position="117"/>
    </location>
</feature>
<evidence type="ECO:0000313" key="2">
    <source>
        <dbReference type="EMBL" id="GFH00391.1"/>
    </source>
</evidence>
<name>A0A7I9ZH94_9MYCO</name>
<dbReference type="InterPro" id="IPR029068">
    <property type="entry name" value="Glyas_Bleomycin-R_OHBP_Dase"/>
</dbReference>
<organism evidence="2 3">
    <name type="scientific">Mycolicibacterium hippocampi</name>
    <dbReference type="NCBI Taxonomy" id="659824"/>
    <lineage>
        <taxon>Bacteria</taxon>
        <taxon>Bacillati</taxon>
        <taxon>Actinomycetota</taxon>
        <taxon>Actinomycetes</taxon>
        <taxon>Mycobacteriales</taxon>
        <taxon>Mycobacteriaceae</taxon>
        <taxon>Mycolicibacterium</taxon>
    </lineage>
</organism>
<dbReference type="PANTHER" id="PTHR35908">
    <property type="entry name" value="HYPOTHETICAL FUSION PROTEIN"/>
    <property type="match status" value="1"/>
</dbReference>
<dbReference type="Proteomes" id="UP000465304">
    <property type="component" value="Unassembled WGS sequence"/>
</dbReference>
<protein>
    <submittedName>
        <fullName evidence="2">Glyoxalase</fullName>
    </submittedName>
</protein>
<reference evidence="2 3" key="1">
    <citation type="journal article" date="2019" name="Emerg. Microbes Infect.">
        <title>Comprehensive subspecies identification of 175 nontuberculous mycobacteria species based on 7547 genomic profiles.</title>
        <authorList>
            <person name="Matsumoto Y."/>
            <person name="Kinjo T."/>
            <person name="Motooka D."/>
            <person name="Nabeya D."/>
            <person name="Jung N."/>
            <person name="Uechi K."/>
            <person name="Horii T."/>
            <person name="Iida T."/>
            <person name="Fujita J."/>
            <person name="Nakamura S."/>
        </authorList>
    </citation>
    <scope>NUCLEOTIDE SEQUENCE [LARGE SCALE GENOMIC DNA]</scope>
    <source>
        <strain evidence="2 3">JCM 30996</strain>
    </source>
</reference>
<dbReference type="PANTHER" id="PTHR35908:SF1">
    <property type="entry name" value="CONSERVED PROTEIN"/>
    <property type="match status" value="1"/>
</dbReference>
<gene>
    <name evidence="2" type="ORF">MHIP_08740</name>
</gene>
<dbReference type="SUPFAM" id="SSF54593">
    <property type="entry name" value="Glyoxalase/Bleomycin resistance protein/Dihydroxybiphenyl dioxygenase"/>
    <property type="match status" value="1"/>
</dbReference>
<proteinExistence type="predicted"/>
<comment type="caution">
    <text evidence="2">The sequence shown here is derived from an EMBL/GenBank/DDBJ whole genome shotgun (WGS) entry which is preliminary data.</text>
</comment>
<keyword evidence="3" id="KW-1185">Reference proteome</keyword>
<dbReference type="EMBL" id="BLLB01000002">
    <property type="protein sequence ID" value="GFH00391.1"/>
    <property type="molecule type" value="Genomic_DNA"/>
</dbReference>
<accession>A0A7I9ZH94</accession>
<dbReference type="Gene3D" id="3.10.180.10">
    <property type="entry name" value="2,3-Dihydroxybiphenyl 1,2-Dioxygenase, domain 1"/>
    <property type="match status" value="1"/>
</dbReference>
<sequence length="121" mass="12828">MHTEFLTLDIAMVTVDCTDPEPLANWWAGVVAGEATVAAPGEFVTVASPQGLRLGFQKVPDPTPGKNRWHLDLQSRDREGDVARLIAAGATEVGRNAASAEFGWVVLADPEGNVFCVAGEP</sequence>
<dbReference type="InterPro" id="IPR041581">
    <property type="entry name" value="Glyoxalase_6"/>
</dbReference>
<evidence type="ECO:0000259" key="1">
    <source>
        <dbReference type="Pfam" id="PF18029"/>
    </source>
</evidence>
<dbReference type="CDD" id="cd06587">
    <property type="entry name" value="VOC"/>
    <property type="match status" value="1"/>
</dbReference>
<evidence type="ECO:0000313" key="3">
    <source>
        <dbReference type="Proteomes" id="UP000465304"/>
    </source>
</evidence>
<dbReference type="AlphaFoldDB" id="A0A7I9ZH94"/>
<dbReference type="Pfam" id="PF18029">
    <property type="entry name" value="Glyoxalase_6"/>
    <property type="match status" value="1"/>
</dbReference>